<feature type="region of interest" description="Disordered" evidence="1">
    <location>
        <begin position="1469"/>
        <end position="1666"/>
    </location>
</feature>
<name>L1LBM8_THEEQ</name>
<organism evidence="3 4">
    <name type="scientific">Theileria equi strain WA</name>
    <dbReference type="NCBI Taxonomy" id="1537102"/>
    <lineage>
        <taxon>Eukaryota</taxon>
        <taxon>Sar</taxon>
        <taxon>Alveolata</taxon>
        <taxon>Apicomplexa</taxon>
        <taxon>Aconoidasida</taxon>
        <taxon>Piroplasmida</taxon>
        <taxon>Theileriidae</taxon>
        <taxon>Theileria</taxon>
    </lineage>
</organism>
<evidence type="ECO:0000313" key="4">
    <source>
        <dbReference type="Proteomes" id="UP000031512"/>
    </source>
</evidence>
<evidence type="ECO:0000313" key="3">
    <source>
        <dbReference type="EMBL" id="EKX72736.1"/>
    </source>
</evidence>
<feature type="compositionally biased region" description="Basic and acidic residues" evidence="1">
    <location>
        <begin position="888"/>
        <end position="900"/>
    </location>
</feature>
<feature type="compositionally biased region" description="Polar residues" evidence="1">
    <location>
        <begin position="1603"/>
        <end position="1615"/>
    </location>
</feature>
<feature type="region of interest" description="Disordered" evidence="1">
    <location>
        <begin position="678"/>
        <end position="861"/>
    </location>
</feature>
<dbReference type="EMBL" id="ACOU01000004">
    <property type="protein sequence ID" value="EKX72736.1"/>
    <property type="molecule type" value="Genomic_DNA"/>
</dbReference>
<proteinExistence type="predicted"/>
<feature type="compositionally biased region" description="Polar residues" evidence="1">
    <location>
        <begin position="1623"/>
        <end position="1652"/>
    </location>
</feature>
<feature type="compositionally biased region" description="Basic and acidic residues" evidence="1">
    <location>
        <begin position="1570"/>
        <end position="1594"/>
    </location>
</feature>
<feature type="compositionally biased region" description="Low complexity" evidence="1">
    <location>
        <begin position="1653"/>
        <end position="1666"/>
    </location>
</feature>
<feature type="compositionally biased region" description="Basic and acidic residues" evidence="1">
    <location>
        <begin position="1172"/>
        <end position="1184"/>
    </location>
</feature>
<feature type="compositionally biased region" description="Basic and acidic residues" evidence="1">
    <location>
        <begin position="722"/>
        <end position="763"/>
    </location>
</feature>
<dbReference type="VEuPathDB" id="PiroplasmaDB:BEWA_012950"/>
<feature type="compositionally biased region" description="Basic and acidic residues" evidence="1">
    <location>
        <begin position="615"/>
        <end position="624"/>
    </location>
</feature>
<keyword evidence="2" id="KW-0732">Signal</keyword>
<feature type="compositionally biased region" description="Basic and acidic residues" evidence="1">
    <location>
        <begin position="779"/>
        <end position="797"/>
    </location>
</feature>
<evidence type="ECO:0008006" key="5">
    <source>
        <dbReference type="Google" id="ProtNLM"/>
    </source>
</evidence>
<feature type="region of interest" description="Disordered" evidence="1">
    <location>
        <begin position="875"/>
        <end position="900"/>
    </location>
</feature>
<feature type="region of interest" description="Disordered" evidence="1">
    <location>
        <begin position="372"/>
        <end position="658"/>
    </location>
</feature>
<feature type="compositionally biased region" description="Low complexity" evidence="1">
    <location>
        <begin position="1192"/>
        <end position="1203"/>
    </location>
</feature>
<sequence>MRVLAVIWVVCLVRFCSAGGDGKVDSTLFNVLCSVEDNVKVLKLTPKGDRVTQVKYDDKEIWSGKARFSNSSNLVEAIVYFYLETPELVIIKAIKGNNKSTVYRYRDGSKWKDGKEETYKKKLEALKEDCRPIGKPEDNPPVSSAPLEQNTLNISRVDQSNLKYFEYIHDDNLTQLIVPKKDVTVAKIVRGSDTVWTPSSGEKFEYSKLYLDKDRKLGLILITSNFSSDIKYNYFIKNGTKWECARDYAEKMKALKVKVEKSDISIDLEREEDTDECRVIDVELLKVPTRFHLPKPEYHSNSVKSGEDVLWEAVGDEKCTSCAVYSKNGNHLLSLFIKDGDKSDYKHFEKVDGKWSSIEKDDFNKKYKNMQVTASQTSADTTSIEPKEVTEENDQQSNEYAAGPVADPQESVDIPPESSPSTAAEPSPTEDTEQTAVSSSDPVDQQPIEVNELQESEPLQSTEDLQEVAYPSTQQVEGFEVPEDSKDDNPEVTPQDHSEEVPVEDPKPVAKDISEQSELTKPENEVSLEDSHPEETAETLTESSPSLGDADEGSTDDHVNVPPEELHDGTLESADLPEVSNDDEDSPEGDEEPKASESASNTEEVVQEQPESEQTDDKVEESTEHSPSLGDNDDSGTEEPVEVTFPPAESNDKEEELVDLLALPDATNVEDVKLEEVLPETQDVESPVKHHGKESPVEDLPELSAVEDGPNPAPPITLDSVAHNETKLDVNTEMESEKIDHADTLDERLTEDRNETKTDDSTKAAETTEINPVTLDVLDISKEEEYKKKLDDMKRMETNQPSVDTSDSTMVSPSEPLTDDKESPEASLESVSNEVKPEDSVEGQEKALPETQTDEENELKGEEAVSDVLEVHENFKQEDTTEEYTPVEPKEEPTPVHDLKSKIDSTLFDVRESNSNGVPLLTCTPKDKKNPTKLVYGDETIWDGGRRPLSSALIYFKGDKPEVVTLQYKENGKDRTLFLHYNGEEWEHNKKEHERKLKVLKGVTQQVPQSTVKDGVTLDLANPNKADINVNIKEENGVSVKEHFPNRGHYIGSVFDGGATLWTCGTGETSGLVTSYTKGEYALLFVGIKKGDNFGSKLFKKADGNWNEISLEEFKKAKAMMETPVESTEHDLQEINPSHPIEDTHIENLRGFQDKEGSSVKALVETASDDVEEKKEPADKHIESPETPQELDTSSDNTDNQSSEQDDTLDFSNPDKDNSLSFDYSFAANTIRLIVPNKDTTVTKLMNDTEDVHALSAEEKFDHAKAYLNKDKKPELVLLVTTLSGTPKETYLELQNGKWVSCNDKDAKMRSLMDPADYISDFELDLSLANSTNECTIFQVDLLGVTTKHFFPKPGCAAIKVKDGNKEVWKSAMRTNRSGPGNFDGYCLSCLIHKKGSMELLEMIVVENSSRWYKFFEKTVNGWTPIKKEDYDKKFDDLRAVDPEVSQDTTSSENLQSQNEEVNELITDESVKSEDLSQSSVNGPLEHSPAGEPASQDVNQSSESNESPTEVTTVEHEEQTPQESGSDHSEEQLQTEQATSDSQPDTDTNEEPEVVPSEPATETLDLASPDDSKVDFSNGDDKRNVVEASEKGEESTPPLDIDGNTQTKSFENSTEWNDHSNERSLGQESHNLSTSELRGSRTSISSGIQNRRASTASTISTTSTVSTISLNQTSGSATLKLTKPDDSIYQSFDYYHDDNHIKLVLPQEGVIVTKLLESRSTIWTGKTGEVLEYAKVYLDKDGKHEFVRVWKKGYSGVTCMNYTKNILNNWSKFTGNINKK</sequence>
<dbReference type="STRING" id="1537102.L1LBM8"/>
<feature type="compositionally biased region" description="Polar residues" evidence="1">
    <location>
        <begin position="434"/>
        <end position="443"/>
    </location>
</feature>
<feature type="compositionally biased region" description="Acidic residues" evidence="1">
    <location>
        <begin position="580"/>
        <end position="591"/>
    </location>
</feature>
<dbReference type="RefSeq" id="XP_004832188.1">
    <property type="nucleotide sequence ID" value="XM_004832131.1"/>
</dbReference>
<dbReference type="GeneID" id="15804371"/>
<feature type="compositionally biased region" description="Polar residues" evidence="1">
    <location>
        <begin position="798"/>
        <end position="812"/>
    </location>
</feature>
<feature type="signal peptide" evidence="2">
    <location>
        <begin position="1"/>
        <end position="18"/>
    </location>
</feature>
<dbReference type="Pfam" id="PF04385">
    <property type="entry name" value="FAINT"/>
    <property type="match status" value="4"/>
</dbReference>
<dbReference type="Proteomes" id="UP000031512">
    <property type="component" value="Unassembled WGS sequence"/>
</dbReference>
<feature type="compositionally biased region" description="Polar residues" evidence="1">
    <location>
        <begin position="1532"/>
        <end position="1546"/>
    </location>
</feature>
<dbReference type="KEGG" id="beq:BEWA_012950"/>
<feature type="compositionally biased region" description="Low complexity" evidence="1">
    <location>
        <begin position="415"/>
        <end position="427"/>
    </location>
</feature>
<reference evidence="3 4" key="1">
    <citation type="journal article" date="2012" name="BMC Genomics">
        <title>Comparative genomic analysis and phylogenetic position of Theileria equi.</title>
        <authorList>
            <person name="Kappmeyer L.S."/>
            <person name="Thiagarajan M."/>
            <person name="Herndon D.R."/>
            <person name="Ramsay J.D."/>
            <person name="Caler E."/>
            <person name="Djikeng A."/>
            <person name="Gillespie J.J."/>
            <person name="Lau A.O."/>
            <person name="Roalson E.H."/>
            <person name="Silva J.C."/>
            <person name="Silva M.G."/>
            <person name="Suarez C.E."/>
            <person name="Ueti M.W."/>
            <person name="Nene V.M."/>
            <person name="Mealey R.H."/>
            <person name="Knowles D.P."/>
            <person name="Brayton K.A."/>
        </authorList>
    </citation>
    <scope>NUCLEOTIDE SEQUENCE [LARGE SCALE GENOMIC DNA]</scope>
    <source>
        <strain evidence="3 4">WA</strain>
    </source>
</reference>
<protein>
    <recommendedName>
        <fullName evidence="5">Signal peptide-containing protein</fullName>
    </recommendedName>
</protein>
<keyword evidence="4" id="KW-1185">Reference proteome</keyword>
<feature type="compositionally biased region" description="Basic and acidic residues" evidence="1">
    <location>
        <begin position="1513"/>
        <end position="1531"/>
    </location>
</feature>
<accession>L1LBM8</accession>
<feature type="compositionally biased region" description="Acidic residues" evidence="1">
    <location>
        <begin position="631"/>
        <end position="641"/>
    </location>
</feature>
<evidence type="ECO:0000256" key="1">
    <source>
        <dbReference type="SAM" id="MobiDB-lite"/>
    </source>
</evidence>
<feature type="compositionally biased region" description="Polar residues" evidence="1">
    <location>
        <begin position="1496"/>
        <end position="1505"/>
    </location>
</feature>
<feature type="compositionally biased region" description="Basic and acidic residues" evidence="1">
    <location>
        <begin position="483"/>
        <end position="535"/>
    </location>
</feature>
<evidence type="ECO:0000256" key="2">
    <source>
        <dbReference type="SAM" id="SignalP"/>
    </source>
</evidence>
<feature type="chain" id="PRO_5003952483" description="Signal peptide-containing protein" evidence="2">
    <location>
        <begin position="19"/>
        <end position="1780"/>
    </location>
</feature>
<feature type="region of interest" description="Disordered" evidence="1">
    <location>
        <begin position="1166"/>
        <end position="1215"/>
    </location>
</feature>
<feature type="compositionally biased region" description="Basic and acidic residues" evidence="1">
    <location>
        <begin position="555"/>
        <end position="570"/>
    </location>
</feature>
<comment type="caution">
    <text evidence="3">The sequence shown here is derived from an EMBL/GenBank/DDBJ whole genome shotgun (WGS) entry which is preliminary data.</text>
</comment>
<gene>
    <name evidence="3" type="ORF">BEWA_012950</name>
</gene>
<feature type="compositionally biased region" description="Basic and acidic residues" evidence="1">
    <location>
        <begin position="835"/>
        <end position="848"/>
    </location>
</feature>
<dbReference type="InterPro" id="IPR007480">
    <property type="entry name" value="DUF529"/>
</dbReference>
<feature type="compositionally biased region" description="Polar residues" evidence="1">
    <location>
        <begin position="372"/>
        <end position="384"/>
    </location>
</feature>